<organism evidence="2 3">
    <name type="scientific">Protopolystoma xenopodis</name>
    <dbReference type="NCBI Taxonomy" id="117903"/>
    <lineage>
        <taxon>Eukaryota</taxon>
        <taxon>Metazoa</taxon>
        <taxon>Spiralia</taxon>
        <taxon>Lophotrochozoa</taxon>
        <taxon>Platyhelminthes</taxon>
        <taxon>Monogenea</taxon>
        <taxon>Polyopisthocotylea</taxon>
        <taxon>Polystomatidea</taxon>
        <taxon>Polystomatidae</taxon>
        <taxon>Protopolystoma</taxon>
    </lineage>
</organism>
<feature type="compositionally biased region" description="Low complexity" evidence="1">
    <location>
        <begin position="128"/>
        <end position="137"/>
    </location>
</feature>
<gene>
    <name evidence="2" type="ORF">PXEA_LOCUS24958</name>
</gene>
<protein>
    <submittedName>
        <fullName evidence="2">Uncharacterized protein</fullName>
    </submittedName>
</protein>
<evidence type="ECO:0000313" key="3">
    <source>
        <dbReference type="Proteomes" id="UP000784294"/>
    </source>
</evidence>
<evidence type="ECO:0000313" key="2">
    <source>
        <dbReference type="EMBL" id="VEL31518.1"/>
    </source>
</evidence>
<sequence>MALLSAGTTHSKAESFCLSKAIISQIAERSDNSIRLSSGFKRPCGSTKPEILASVKLRSGHIPDSSYSKVSRSGHRSRYSLLKSMSHPIRETRHRISRFRSIVQRVPFSVSKYTNRLSPLRSTLPSRYRLSSPYSRSNSRRFTDRPETRNTKIHSRQTKIQAEAPTHWASTLNTRTSASSSTGLNQGFSDSGVFKHFSLILEMSMHICMGQSK</sequence>
<feature type="compositionally biased region" description="Basic and acidic residues" evidence="1">
    <location>
        <begin position="141"/>
        <end position="150"/>
    </location>
</feature>
<name>A0A3S5CLS2_9PLAT</name>
<dbReference type="AlphaFoldDB" id="A0A3S5CLS2"/>
<dbReference type="EMBL" id="CAAALY010123343">
    <property type="protein sequence ID" value="VEL31518.1"/>
    <property type="molecule type" value="Genomic_DNA"/>
</dbReference>
<accession>A0A3S5CLS2</accession>
<keyword evidence="3" id="KW-1185">Reference proteome</keyword>
<evidence type="ECO:0000256" key="1">
    <source>
        <dbReference type="SAM" id="MobiDB-lite"/>
    </source>
</evidence>
<dbReference type="Proteomes" id="UP000784294">
    <property type="component" value="Unassembled WGS sequence"/>
</dbReference>
<reference evidence="2" key="1">
    <citation type="submission" date="2018-11" db="EMBL/GenBank/DDBJ databases">
        <authorList>
            <consortium name="Pathogen Informatics"/>
        </authorList>
    </citation>
    <scope>NUCLEOTIDE SEQUENCE</scope>
</reference>
<proteinExistence type="predicted"/>
<comment type="caution">
    <text evidence="2">The sequence shown here is derived from an EMBL/GenBank/DDBJ whole genome shotgun (WGS) entry which is preliminary data.</text>
</comment>
<feature type="region of interest" description="Disordered" evidence="1">
    <location>
        <begin position="128"/>
        <end position="159"/>
    </location>
</feature>